<reference evidence="3" key="1">
    <citation type="journal article" date="2019" name="Int. J. Syst. Evol. Microbiol.">
        <title>The Global Catalogue of Microorganisms (GCM) 10K type strain sequencing project: providing services to taxonomists for standard genome sequencing and annotation.</title>
        <authorList>
            <consortium name="The Broad Institute Genomics Platform"/>
            <consortium name="The Broad Institute Genome Sequencing Center for Infectious Disease"/>
            <person name="Wu L."/>
            <person name="Ma J."/>
        </authorList>
    </citation>
    <scope>NUCLEOTIDE SEQUENCE [LARGE SCALE GENOMIC DNA]</scope>
    <source>
        <strain evidence="3">JCM 17695</strain>
    </source>
</reference>
<sequence>MSEVSWSGTDLGTGEYKGTLDVGGEDLALTVHRSSPMWVPLTCLLGGILAALAGSTYATDRRPHNQRRTAIDAITPPRGDLAEPVSEARRRLTDDLTKTRPSWLRRLVPWPASGHADELARIDKDTERLRKASERAEDYGKALATDRRLIATWLPGITVGAAPRSTAAELADHVEDVLALPALAEVATRMGGLQAAIASAVESEDKAKAGARFRGLAAALGRLKRPTEVSAVRADLDEVTALVDRLEPASAVQTAGAPSLTGLAIPWETIQKFLAGTGTTAMAARDVGVAFIIGVVALWSGFAALYVAADTWGTLWDILAAVTWGAGATAVSGPLLTSIRRIGSTRQ</sequence>
<dbReference type="Proteomes" id="UP001596512">
    <property type="component" value="Unassembled WGS sequence"/>
</dbReference>
<protein>
    <submittedName>
        <fullName evidence="2">Uncharacterized protein</fullName>
    </submittedName>
</protein>
<keyword evidence="1" id="KW-0472">Membrane</keyword>
<keyword evidence="3" id="KW-1185">Reference proteome</keyword>
<keyword evidence="1" id="KW-0812">Transmembrane</keyword>
<evidence type="ECO:0000313" key="2">
    <source>
        <dbReference type="EMBL" id="MFC7613867.1"/>
    </source>
</evidence>
<feature type="transmembrane region" description="Helical" evidence="1">
    <location>
        <begin position="315"/>
        <end position="337"/>
    </location>
</feature>
<gene>
    <name evidence="2" type="ORF">ACFQV2_10180</name>
</gene>
<feature type="transmembrane region" description="Helical" evidence="1">
    <location>
        <begin position="287"/>
        <end position="309"/>
    </location>
</feature>
<evidence type="ECO:0000256" key="1">
    <source>
        <dbReference type="SAM" id="Phobius"/>
    </source>
</evidence>
<proteinExistence type="predicted"/>
<organism evidence="2 3">
    <name type="scientific">Actinokineospora soli</name>
    <dbReference type="NCBI Taxonomy" id="1048753"/>
    <lineage>
        <taxon>Bacteria</taxon>
        <taxon>Bacillati</taxon>
        <taxon>Actinomycetota</taxon>
        <taxon>Actinomycetes</taxon>
        <taxon>Pseudonocardiales</taxon>
        <taxon>Pseudonocardiaceae</taxon>
        <taxon>Actinokineospora</taxon>
    </lineage>
</organism>
<feature type="transmembrane region" description="Helical" evidence="1">
    <location>
        <begin position="37"/>
        <end position="58"/>
    </location>
</feature>
<accession>A0ABW2TJC9</accession>
<evidence type="ECO:0000313" key="3">
    <source>
        <dbReference type="Proteomes" id="UP001596512"/>
    </source>
</evidence>
<dbReference type="EMBL" id="JBHTEY010000004">
    <property type="protein sequence ID" value="MFC7613867.1"/>
    <property type="molecule type" value="Genomic_DNA"/>
</dbReference>
<comment type="caution">
    <text evidence="2">The sequence shown here is derived from an EMBL/GenBank/DDBJ whole genome shotgun (WGS) entry which is preliminary data.</text>
</comment>
<name>A0ABW2TJC9_9PSEU</name>
<keyword evidence="1" id="KW-1133">Transmembrane helix</keyword>